<evidence type="ECO:0000313" key="3">
    <source>
        <dbReference type="Proteomes" id="UP000657918"/>
    </source>
</evidence>
<dbReference type="EMBL" id="JADGMS010000005">
    <property type="protein sequence ID" value="KAF9682900.1"/>
    <property type="molecule type" value="Genomic_DNA"/>
</dbReference>
<evidence type="ECO:0000256" key="1">
    <source>
        <dbReference type="SAM" id="MobiDB-lite"/>
    </source>
</evidence>
<dbReference type="OrthoDB" id="1921042at2759"/>
<gene>
    <name evidence="2" type="ORF">SADUNF_Sadunf05G0156000</name>
</gene>
<accession>A0A835K8L8</accession>
<dbReference type="AlphaFoldDB" id="A0A835K8L8"/>
<feature type="compositionally biased region" description="Polar residues" evidence="1">
    <location>
        <begin position="52"/>
        <end position="61"/>
    </location>
</feature>
<comment type="caution">
    <text evidence="2">The sequence shown here is derived from an EMBL/GenBank/DDBJ whole genome shotgun (WGS) entry which is preliminary data.</text>
</comment>
<dbReference type="Proteomes" id="UP000657918">
    <property type="component" value="Unassembled WGS sequence"/>
</dbReference>
<sequence>MEILFVAQHRNQYYSRVKPQRPAKFGNAPSKHFRDINCRTFHSGPGLLPAPFQTSSTPFTKSTTHAPPASHPPKTPPPASKSHSNSHSVDNGRFKTALKSSSITINVKIPRKETSFNEICFVNENLLFSELWAGPAYSNSPPPSSLPIPKFSMRPPNRTVSLDSPVSDYADFDVKPTVKSAPASPSREHTPCMRDMFLSADSATKTLCRILNLDVNNIRMLHRETWSSVLVARQAGKVHDFIAKMGQVVCSMDYVKRMKADSNTFGKQKGTSNEVEVQGAACPGKFQVADAIVGYALDSLSPESTSYHDPSIFGFYLSFVPGVLSSSRVVYW</sequence>
<dbReference type="InterPro" id="IPR028322">
    <property type="entry name" value="PNRC-like_rgn"/>
</dbReference>
<dbReference type="GO" id="GO:0016071">
    <property type="term" value="P:mRNA metabolic process"/>
    <property type="evidence" value="ECO:0007669"/>
    <property type="project" value="UniProtKB-ARBA"/>
</dbReference>
<evidence type="ECO:0000313" key="2">
    <source>
        <dbReference type="EMBL" id="KAF9682900.1"/>
    </source>
</evidence>
<organism evidence="2 3">
    <name type="scientific">Salix dunnii</name>
    <dbReference type="NCBI Taxonomy" id="1413687"/>
    <lineage>
        <taxon>Eukaryota</taxon>
        <taxon>Viridiplantae</taxon>
        <taxon>Streptophyta</taxon>
        <taxon>Embryophyta</taxon>
        <taxon>Tracheophyta</taxon>
        <taxon>Spermatophyta</taxon>
        <taxon>Magnoliopsida</taxon>
        <taxon>eudicotyledons</taxon>
        <taxon>Gunneridae</taxon>
        <taxon>Pentapetalae</taxon>
        <taxon>rosids</taxon>
        <taxon>fabids</taxon>
        <taxon>Malpighiales</taxon>
        <taxon>Salicaceae</taxon>
        <taxon>Saliceae</taxon>
        <taxon>Salix</taxon>
    </lineage>
</organism>
<feature type="region of interest" description="Disordered" evidence="1">
    <location>
        <begin position="47"/>
        <end position="95"/>
    </location>
</feature>
<reference evidence="2 3" key="1">
    <citation type="submission" date="2020-10" db="EMBL/GenBank/DDBJ databases">
        <title>Plant Genome Project.</title>
        <authorList>
            <person name="Zhang R.-G."/>
        </authorList>
    </citation>
    <scope>NUCLEOTIDE SEQUENCE [LARGE SCALE GENOMIC DNA]</scope>
    <source>
        <strain evidence="2">FAFU-HL-1</strain>
        <tissue evidence="2">Leaf</tissue>
    </source>
</reference>
<dbReference type="PANTHER" id="PTHR35306:SF1">
    <property type="entry name" value="VQ DOMAIN-CONTAINING PROTEIN"/>
    <property type="match status" value="1"/>
</dbReference>
<proteinExistence type="predicted"/>
<dbReference type="PANTHER" id="PTHR35306">
    <property type="entry name" value="BNAA03G57290D PROTEIN"/>
    <property type="match status" value="1"/>
</dbReference>
<name>A0A835K8L8_9ROSI</name>
<dbReference type="Pfam" id="PF15365">
    <property type="entry name" value="PNRC"/>
    <property type="match status" value="1"/>
</dbReference>
<feature type="compositionally biased region" description="Pro residues" evidence="1">
    <location>
        <begin position="69"/>
        <end position="79"/>
    </location>
</feature>
<keyword evidence="3" id="KW-1185">Reference proteome</keyword>
<protein>
    <submittedName>
        <fullName evidence="2">Uncharacterized protein</fullName>
    </submittedName>
</protein>